<gene>
    <name evidence="2" type="ORF">MQN93_26110</name>
</gene>
<dbReference type="Proteomes" id="UP001165270">
    <property type="component" value="Unassembled WGS sequence"/>
</dbReference>
<evidence type="ECO:0000313" key="2">
    <source>
        <dbReference type="EMBL" id="MCI3243204.1"/>
    </source>
</evidence>
<evidence type="ECO:0008006" key="4">
    <source>
        <dbReference type="Google" id="ProtNLM"/>
    </source>
</evidence>
<feature type="chain" id="PRO_5045445603" description="Secreted protein" evidence="1">
    <location>
        <begin position="29"/>
        <end position="135"/>
    </location>
</feature>
<organism evidence="2 3">
    <name type="scientific">Streptomyces spinosisporus</name>
    <dbReference type="NCBI Taxonomy" id="2927582"/>
    <lineage>
        <taxon>Bacteria</taxon>
        <taxon>Bacillati</taxon>
        <taxon>Actinomycetota</taxon>
        <taxon>Actinomycetes</taxon>
        <taxon>Kitasatosporales</taxon>
        <taxon>Streptomycetaceae</taxon>
        <taxon>Streptomyces</taxon>
    </lineage>
</organism>
<dbReference type="RefSeq" id="WP_016438227.1">
    <property type="nucleotide sequence ID" value="NZ_JALDAX010000010.1"/>
</dbReference>
<sequence length="135" mass="14538">MDVRRRRRTLLVGMAAAALVATGTGVAAAESAPSPAAAPTGDGAHRLCKRLPKIDHRIDRALKRLDAGAATRGSVARLQARVDNAKSAGHDEIATYLQDRLTFRKSLITTLQQREKDLADVRTWCSDHDNGAKGK</sequence>
<feature type="signal peptide" evidence="1">
    <location>
        <begin position="1"/>
        <end position="28"/>
    </location>
</feature>
<protein>
    <recommendedName>
        <fullName evidence="4">Secreted protein</fullName>
    </recommendedName>
</protein>
<keyword evidence="3" id="KW-1185">Reference proteome</keyword>
<evidence type="ECO:0000313" key="3">
    <source>
        <dbReference type="Proteomes" id="UP001165270"/>
    </source>
</evidence>
<evidence type="ECO:0000256" key="1">
    <source>
        <dbReference type="SAM" id="SignalP"/>
    </source>
</evidence>
<comment type="caution">
    <text evidence="2">The sequence shown here is derived from an EMBL/GenBank/DDBJ whole genome shotgun (WGS) entry which is preliminary data.</text>
</comment>
<name>A0ABS9XMA2_9ACTN</name>
<accession>A0ABS9XMA2</accession>
<dbReference type="InterPro" id="IPR006311">
    <property type="entry name" value="TAT_signal"/>
</dbReference>
<dbReference type="PROSITE" id="PS51318">
    <property type="entry name" value="TAT"/>
    <property type="match status" value="1"/>
</dbReference>
<keyword evidence="1" id="KW-0732">Signal</keyword>
<proteinExistence type="predicted"/>
<dbReference type="EMBL" id="JALDAX010000010">
    <property type="protein sequence ID" value="MCI3243204.1"/>
    <property type="molecule type" value="Genomic_DNA"/>
</dbReference>
<reference evidence="2" key="1">
    <citation type="submission" date="2022-03" db="EMBL/GenBank/DDBJ databases">
        <title>Streptomyces 7R015 and 7R016 isolated from Barleria lupulina in Thailand.</title>
        <authorList>
            <person name="Kanchanasin P."/>
            <person name="Phongsopitanun W."/>
            <person name="Tanasupawat S."/>
        </authorList>
    </citation>
    <scope>NUCLEOTIDE SEQUENCE</scope>
    <source>
        <strain evidence="2">7R016</strain>
    </source>
</reference>